<reference evidence="9 10" key="1">
    <citation type="submission" date="2016-08" db="EMBL/GenBank/DDBJ databases">
        <title>Novel Firmicute Genomes.</title>
        <authorList>
            <person name="Poppleton D.I."/>
            <person name="Gribaldo S."/>
        </authorList>
    </citation>
    <scope>NUCLEOTIDE SEQUENCE [LARGE SCALE GENOMIC DNA]</scope>
    <source>
        <strain evidence="9 10">RAOx-1</strain>
    </source>
</reference>
<dbReference type="Pfam" id="PF01569">
    <property type="entry name" value="PAP2"/>
    <property type="match status" value="1"/>
</dbReference>
<evidence type="ECO:0000256" key="5">
    <source>
        <dbReference type="ARBA" id="ARBA00022989"/>
    </source>
</evidence>
<feature type="transmembrane region" description="Helical" evidence="7">
    <location>
        <begin position="6"/>
        <end position="29"/>
    </location>
</feature>
<dbReference type="GO" id="GO:0016787">
    <property type="term" value="F:hydrolase activity"/>
    <property type="evidence" value="ECO:0007669"/>
    <property type="project" value="UniProtKB-KW"/>
</dbReference>
<keyword evidence="5 7" id="KW-1133">Transmembrane helix</keyword>
<dbReference type="SMART" id="SM00014">
    <property type="entry name" value="acidPPc"/>
    <property type="match status" value="1"/>
</dbReference>
<dbReference type="Proteomes" id="UP000284219">
    <property type="component" value="Unassembled WGS sequence"/>
</dbReference>
<keyword evidence="10" id="KW-1185">Reference proteome</keyword>
<comment type="subcellular location">
    <subcellularLocation>
        <location evidence="1">Cell membrane</location>
        <topology evidence="1">Multi-pass membrane protein</topology>
    </subcellularLocation>
</comment>
<feature type="transmembrane region" description="Helical" evidence="7">
    <location>
        <begin position="127"/>
        <end position="144"/>
    </location>
</feature>
<name>A0A419SD54_9BACL</name>
<accession>A0A419SD54</accession>
<dbReference type="PANTHER" id="PTHR14969:SF62">
    <property type="entry name" value="DECAPRENYLPHOSPHORYL-5-PHOSPHORIBOSE PHOSPHATASE RV3807C-RELATED"/>
    <property type="match status" value="1"/>
</dbReference>
<dbReference type="AlphaFoldDB" id="A0A419SD54"/>
<dbReference type="InterPro" id="IPR036938">
    <property type="entry name" value="PAP2/HPO_sf"/>
</dbReference>
<evidence type="ECO:0000256" key="3">
    <source>
        <dbReference type="ARBA" id="ARBA00022692"/>
    </source>
</evidence>
<dbReference type="RefSeq" id="WP_120191092.1">
    <property type="nucleotide sequence ID" value="NZ_MCHY01000013.1"/>
</dbReference>
<evidence type="ECO:0000313" key="9">
    <source>
        <dbReference type="EMBL" id="RKD21025.1"/>
    </source>
</evidence>
<feature type="domain" description="Phosphatidic acid phosphatase type 2/haloperoxidase" evidence="8">
    <location>
        <begin position="35"/>
        <end position="142"/>
    </location>
</feature>
<protein>
    <recommendedName>
        <fullName evidence="8">Phosphatidic acid phosphatase type 2/haloperoxidase domain-containing protein</fullName>
    </recommendedName>
</protein>
<evidence type="ECO:0000256" key="1">
    <source>
        <dbReference type="ARBA" id="ARBA00004651"/>
    </source>
</evidence>
<evidence type="ECO:0000256" key="6">
    <source>
        <dbReference type="ARBA" id="ARBA00023136"/>
    </source>
</evidence>
<evidence type="ECO:0000256" key="7">
    <source>
        <dbReference type="SAM" id="Phobius"/>
    </source>
</evidence>
<evidence type="ECO:0000313" key="10">
    <source>
        <dbReference type="Proteomes" id="UP000284219"/>
    </source>
</evidence>
<comment type="caution">
    <text evidence="9">The sequence shown here is derived from an EMBL/GenBank/DDBJ whole genome shotgun (WGS) entry which is preliminary data.</text>
</comment>
<keyword evidence="2" id="KW-1003">Cell membrane</keyword>
<dbReference type="PANTHER" id="PTHR14969">
    <property type="entry name" value="SPHINGOSINE-1-PHOSPHATE PHOSPHOHYDROLASE"/>
    <property type="match status" value="1"/>
</dbReference>
<feature type="transmembrane region" description="Helical" evidence="7">
    <location>
        <begin position="36"/>
        <end position="57"/>
    </location>
</feature>
<keyword evidence="6 7" id="KW-0472">Membrane</keyword>
<dbReference type="OrthoDB" id="9789113at2"/>
<dbReference type="SUPFAM" id="SSF48317">
    <property type="entry name" value="Acid phosphatase/Vanadium-dependent haloperoxidase"/>
    <property type="match status" value="1"/>
</dbReference>
<keyword evidence="3 7" id="KW-0812">Transmembrane</keyword>
<gene>
    <name evidence="9" type="ORF">BEP19_15195</name>
</gene>
<sequence length="156" mass="17040">MLDTLMIFFSEIGNGGAVWFLLVGLLLLFKSSRKAGIYTAVAILTAALVQYVLKILFARPRPLVDPIDLLIEMPTSYSFPSGHTLISFSAAAALALFFPRMGGVALVIALIIGISRVYLRVHFVSDVFFGALFGLAISYGLARLKKWDEARRGTVL</sequence>
<evidence type="ECO:0000256" key="2">
    <source>
        <dbReference type="ARBA" id="ARBA00022475"/>
    </source>
</evidence>
<dbReference type="EMBL" id="MCHY01000013">
    <property type="protein sequence ID" value="RKD21025.1"/>
    <property type="molecule type" value="Genomic_DNA"/>
</dbReference>
<dbReference type="GO" id="GO:0005886">
    <property type="term" value="C:plasma membrane"/>
    <property type="evidence" value="ECO:0007669"/>
    <property type="project" value="UniProtKB-SubCell"/>
</dbReference>
<proteinExistence type="predicted"/>
<organism evidence="9 10">
    <name type="scientific">Ammoniphilus oxalaticus</name>
    <dbReference type="NCBI Taxonomy" id="66863"/>
    <lineage>
        <taxon>Bacteria</taxon>
        <taxon>Bacillati</taxon>
        <taxon>Bacillota</taxon>
        <taxon>Bacilli</taxon>
        <taxon>Bacillales</taxon>
        <taxon>Paenibacillaceae</taxon>
        <taxon>Aneurinibacillus group</taxon>
        <taxon>Ammoniphilus</taxon>
    </lineage>
</organism>
<evidence type="ECO:0000259" key="8">
    <source>
        <dbReference type="SMART" id="SM00014"/>
    </source>
</evidence>
<keyword evidence="4" id="KW-0378">Hydrolase</keyword>
<evidence type="ECO:0000256" key="4">
    <source>
        <dbReference type="ARBA" id="ARBA00022801"/>
    </source>
</evidence>
<dbReference type="Gene3D" id="1.20.144.10">
    <property type="entry name" value="Phosphatidic acid phosphatase type 2/haloperoxidase"/>
    <property type="match status" value="1"/>
</dbReference>
<dbReference type="InterPro" id="IPR000326">
    <property type="entry name" value="PAP2/HPO"/>
</dbReference>